<comment type="similarity">
    <text evidence="3">Belongs to the HARBI1 family.</text>
</comment>
<evidence type="ECO:0000256" key="3">
    <source>
        <dbReference type="ARBA" id="ARBA00006958"/>
    </source>
</evidence>
<dbReference type="GO" id="GO:0046872">
    <property type="term" value="F:metal ion binding"/>
    <property type="evidence" value="ECO:0007669"/>
    <property type="project" value="UniProtKB-KW"/>
</dbReference>
<dbReference type="GO" id="GO:0005634">
    <property type="term" value="C:nucleus"/>
    <property type="evidence" value="ECO:0007669"/>
    <property type="project" value="UniProtKB-SubCell"/>
</dbReference>
<dbReference type="OrthoDB" id="1432981at2759"/>
<organism evidence="12 13">
    <name type="scientific">Vigna radiata var. radiata</name>
    <name type="common">Mung bean</name>
    <name type="synonym">Phaseolus aureus</name>
    <dbReference type="NCBI Taxonomy" id="3916"/>
    <lineage>
        <taxon>Eukaryota</taxon>
        <taxon>Viridiplantae</taxon>
        <taxon>Streptophyta</taxon>
        <taxon>Embryophyta</taxon>
        <taxon>Tracheophyta</taxon>
        <taxon>Spermatophyta</taxon>
        <taxon>Magnoliopsida</taxon>
        <taxon>eudicotyledons</taxon>
        <taxon>Gunneridae</taxon>
        <taxon>Pentapetalae</taxon>
        <taxon>rosids</taxon>
        <taxon>fabids</taxon>
        <taxon>Fabales</taxon>
        <taxon>Fabaceae</taxon>
        <taxon>Papilionoideae</taxon>
        <taxon>50 kb inversion clade</taxon>
        <taxon>NPAAA clade</taxon>
        <taxon>indigoferoid/millettioid clade</taxon>
        <taxon>Phaseoleae</taxon>
        <taxon>Vigna</taxon>
    </lineage>
</organism>
<sequence>MKEELDLSYLDREDIDDDVLGVDFNIISIIRRHLEITTAMASVTMLCIVAHALTILEMYWSDSSSVSISLPERDRRREKLMSYLVHTNRCRDIIRMGPEAFTNLCERLRSTGLVKDSIRSTIAQQVAQFLHIIGHNVKNRSVGFFFHRSGSTVSRHFHNVLAAVIILESEFLIQPSGNEVQPYVLNNNRFYPYFKDCLGAIDGTHVRVKVPRSDAPRFRGRKDWPTQNVFAACDFDMKFTYVLAGWEGTASNSRILKNALDRDDPLVIPQGKYYLGDAEFMLKSTVLTPYRGVRYHLKEYTRRGPQNARDVDHDDSLLAEVDNELTEREEHNVSLSQVREEDHRMGSSIRDAIADHMWYKMNRGKAHTTESSAPTREFIKWTEDMDARLLHCMIEESRIGNRVDGSWTSQAYTNIVDQLHESGYVAITKNNVKNRQKVLKDKWREVHDLFSGLSGFAWNPITMRFDAEDEVWMDLIQSRPTATKWRVNSIRHYDLMVELWAADRATGSGVRTARQIRRGRDTLRVNVDLNQNIEYTPEQPDWMGYRDPTPPSPPPSVDEYSPGGTQSVPSVPSGGTSSSRGSKRKAAIMDVVESQFEKFTTSLDGFTNVLSSSNVHFGVISNAAVEQVTTMKERNEILRRSTSYTYTESDIYNMLTGMNIYDESQLDQCYDFLCDKPKCVKKLMGLPPHKRWNKLCQMFCSGDS</sequence>
<accession>A0A1S3TG70</accession>
<dbReference type="GO" id="GO:0004518">
    <property type="term" value="F:nuclease activity"/>
    <property type="evidence" value="ECO:0007669"/>
    <property type="project" value="UniProtKB-KW"/>
</dbReference>
<feature type="compositionally biased region" description="Low complexity" evidence="8">
    <location>
        <begin position="567"/>
        <end position="580"/>
    </location>
</feature>
<feature type="domain" description="DDE Tnp4" evidence="10">
    <location>
        <begin position="201"/>
        <end position="302"/>
    </location>
</feature>
<feature type="domain" description="Myb/SANT-like" evidence="9">
    <location>
        <begin position="380"/>
        <end position="473"/>
    </location>
</feature>
<dbReference type="GO" id="GO:0016787">
    <property type="term" value="F:hydrolase activity"/>
    <property type="evidence" value="ECO:0007669"/>
    <property type="project" value="UniProtKB-KW"/>
</dbReference>
<dbReference type="AlphaFoldDB" id="A0A1S3TG70"/>
<dbReference type="Pfam" id="PF12776">
    <property type="entry name" value="Myb_DNA-bind_3"/>
    <property type="match status" value="1"/>
</dbReference>
<keyword evidence="5" id="KW-0479">Metal-binding</keyword>
<evidence type="ECO:0000313" key="13">
    <source>
        <dbReference type="RefSeq" id="XP_014492737.1"/>
    </source>
</evidence>
<dbReference type="PANTHER" id="PTHR22930:SF268">
    <property type="entry name" value="NUCLEASE HARBI1"/>
    <property type="match status" value="1"/>
</dbReference>
<dbReference type="Proteomes" id="UP000087766">
    <property type="component" value="Unplaced"/>
</dbReference>
<gene>
    <name evidence="13" type="primary">LOC106755148</name>
</gene>
<evidence type="ECO:0000259" key="11">
    <source>
        <dbReference type="Pfam" id="PF26138"/>
    </source>
</evidence>
<evidence type="ECO:0000256" key="7">
    <source>
        <dbReference type="ARBA" id="ARBA00023242"/>
    </source>
</evidence>
<keyword evidence="4" id="KW-0540">Nuclease</keyword>
<evidence type="ECO:0000256" key="4">
    <source>
        <dbReference type="ARBA" id="ARBA00022722"/>
    </source>
</evidence>
<comment type="subcellular location">
    <subcellularLocation>
        <location evidence="2">Nucleus</location>
    </subcellularLocation>
</comment>
<evidence type="ECO:0000256" key="8">
    <source>
        <dbReference type="SAM" id="MobiDB-lite"/>
    </source>
</evidence>
<keyword evidence="12" id="KW-1185">Reference proteome</keyword>
<dbReference type="InterPro" id="IPR024752">
    <property type="entry name" value="Myb/SANT-like_dom"/>
</dbReference>
<dbReference type="PANTHER" id="PTHR22930">
    <property type="match status" value="1"/>
</dbReference>
<proteinExistence type="inferred from homology"/>
<dbReference type="InterPro" id="IPR027806">
    <property type="entry name" value="HARBI1_dom"/>
</dbReference>
<keyword evidence="6" id="KW-0378">Hydrolase</keyword>
<protein>
    <submittedName>
        <fullName evidence="13">Uncharacterized protein LOC106755148</fullName>
    </submittedName>
</protein>
<dbReference type="Pfam" id="PF13359">
    <property type="entry name" value="DDE_Tnp_4"/>
    <property type="match status" value="1"/>
</dbReference>
<evidence type="ECO:0000313" key="12">
    <source>
        <dbReference type="Proteomes" id="UP000087766"/>
    </source>
</evidence>
<evidence type="ECO:0000256" key="5">
    <source>
        <dbReference type="ARBA" id="ARBA00022723"/>
    </source>
</evidence>
<feature type="domain" description="DUF8040" evidence="11">
    <location>
        <begin position="86"/>
        <end position="165"/>
    </location>
</feature>
<dbReference type="Pfam" id="PF26138">
    <property type="entry name" value="DUF8040"/>
    <property type="match status" value="1"/>
</dbReference>
<evidence type="ECO:0000259" key="9">
    <source>
        <dbReference type="Pfam" id="PF12776"/>
    </source>
</evidence>
<dbReference type="InterPro" id="IPR045249">
    <property type="entry name" value="HARBI1-like"/>
</dbReference>
<evidence type="ECO:0000259" key="10">
    <source>
        <dbReference type="Pfam" id="PF13359"/>
    </source>
</evidence>
<reference evidence="13" key="1">
    <citation type="submission" date="2025-08" db="UniProtKB">
        <authorList>
            <consortium name="RefSeq"/>
        </authorList>
    </citation>
    <scope>IDENTIFICATION</scope>
    <source>
        <tissue evidence="13">Leaf</tissue>
    </source>
</reference>
<evidence type="ECO:0000256" key="1">
    <source>
        <dbReference type="ARBA" id="ARBA00001968"/>
    </source>
</evidence>
<dbReference type="InterPro" id="IPR058353">
    <property type="entry name" value="DUF8040"/>
</dbReference>
<dbReference type="KEGG" id="vra:106755148"/>
<feature type="region of interest" description="Disordered" evidence="8">
    <location>
        <begin position="536"/>
        <end position="584"/>
    </location>
</feature>
<evidence type="ECO:0000256" key="6">
    <source>
        <dbReference type="ARBA" id="ARBA00022801"/>
    </source>
</evidence>
<dbReference type="GeneID" id="106755148"/>
<keyword evidence="7" id="KW-0539">Nucleus</keyword>
<comment type="cofactor">
    <cofactor evidence="1">
        <name>a divalent metal cation</name>
        <dbReference type="ChEBI" id="CHEBI:60240"/>
    </cofactor>
</comment>
<evidence type="ECO:0000256" key="2">
    <source>
        <dbReference type="ARBA" id="ARBA00004123"/>
    </source>
</evidence>
<name>A0A1S3TG70_VIGRR</name>
<dbReference type="RefSeq" id="XP_014492737.1">
    <property type="nucleotide sequence ID" value="XM_014637251.1"/>
</dbReference>